<dbReference type="EMBL" id="FNAI01000026">
    <property type="protein sequence ID" value="SDF72273.1"/>
    <property type="molecule type" value="Genomic_DNA"/>
</dbReference>
<keyword evidence="2" id="KW-1185">Reference proteome</keyword>
<evidence type="ECO:0000313" key="1">
    <source>
        <dbReference type="EMBL" id="SDF72273.1"/>
    </source>
</evidence>
<dbReference type="AlphaFoldDB" id="A0A1G7NE15"/>
<sequence length="110" mass="12802">MALLKHIKRLKYIDYIIKRKATGDLEHFAEKNGLSKRAMTDVLSEMKELGFPIKYDRSRNTYYYDEAGEMVKNLFIKDGQILSKEQISKIGLAENLCFSEVTIFEVCENI</sequence>
<proteinExistence type="predicted"/>
<gene>
    <name evidence="1" type="ORF">SAMN05216464_12630</name>
</gene>
<dbReference type="STRING" id="1391627.SAMN05216464_12630"/>
<dbReference type="RefSeq" id="WP_091157413.1">
    <property type="nucleotide sequence ID" value="NZ_FNAI01000026.1"/>
</dbReference>
<organism evidence="1 2">
    <name type="scientific">Mucilaginibacter pineti</name>
    <dbReference type="NCBI Taxonomy" id="1391627"/>
    <lineage>
        <taxon>Bacteria</taxon>
        <taxon>Pseudomonadati</taxon>
        <taxon>Bacteroidota</taxon>
        <taxon>Sphingobacteriia</taxon>
        <taxon>Sphingobacteriales</taxon>
        <taxon>Sphingobacteriaceae</taxon>
        <taxon>Mucilaginibacter</taxon>
    </lineage>
</organism>
<evidence type="ECO:0000313" key="2">
    <source>
        <dbReference type="Proteomes" id="UP000199072"/>
    </source>
</evidence>
<name>A0A1G7NE15_9SPHI</name>
<dbReference type="Proteomes" id="UP000199072">
    <property type="component" value="Unassembled WGS sequence"/>
</dbReference>
<evidence type="ECO:0008006" key="3">
    <source>
        <dbReference type="Google" id="ProtNLM"/>
    </source>
</evidence>
<reference evidence="1 2" key="1">
    <citation type="submission" date="2016-10" db="EMBL/GenBank/DDBJ databases">
        <authorList>
            <person name="de Groot N.N."/>
        </authorList>
    </citation>
    <scope>NUCLEOTIDE SEQUENCE [LARGE SCALE GENOMIC DNA]</scope>
    <source>
        <strain evidence="1 2">47C3B</strain>
    </source>
</reference>
<accession>A0A1G7NE15</accession>
<protein>
    <recommendedName>
        <fullName evidence="3">HTH domain-containing protein</fullName>
    </recommendedName>
</protein>
<dbReference type="OrthoDB" id="1163801at2"/>